<name>A0ACB9ZTQ8_CATRO</name>
<organism evidence="1 2">
    <name type="scientific">Catharanthus roseus</name>
    <name type="common">Madagascar periwinkle</name>
    <name type="synonym">Vinca rosea</name>
    <dbReference type="NCBI Taxonomy" id="4058"/>
    <lineage>
        <taxon>Eukaryota</taxon>
        <taxon>Viridiplantae</taxon>
        <taxon>Streptophyta</taxon>
        <taxon>Embryophyta</taxon>
        <taxon>Tracheophyta</taxon>
        <taxon>Spermatophyta</taxon>
        <taxon>Magnoliopsida</taxon>
        <taxon>eudicotyledons</taxon>
        <taxon>Gunneridae</taxon>
        <taxon>Pentapetalae</taxon>
        <taxon>asterids</taxon>
        <taxon>lamiids</taxon>
        <taxon>Gentianales</taxon>
        <taxon>Apocynaceae</taxon>
        <taxon>Rauvolfioideae</taxon>
        <taxon>Vinceae</taxon>
        <taxon>Catharanthinae</taxon>
        <taxon>Catharanthus</taxon>
    </lineage>
</organism>
<accession>A0ACB9ZTQ8</accession>
<dbReference type="Proteomes" id="UP001060085">
    <property type="component" value="Linkage Group LG08"/>
</dbReference>
<protein>
    <submittedName>
        <fullName evidence="1">Uncharacterized protein</fullName>
    </submittedName>
</protein>
<dbReference type="EMBL" id="CM044708">
    <property type="protein sequence ID" value="KAI5650201.1"/>
    <property type="molecule type" value="Genomic_DNA"/>
</dbReference>
<evidence type="ECO:0000313" key="2">
    <source>
        <dbReference type="Proteomes" id="UP001060085"/>
    </source>
</evidence>
<comment type="caution">
    <text evidence="1">The sequence shown here is derived from an EMBL/GenBank/DDBJ whole genome shotgun (WGS) entry which is preliminary data.</text>
</comment>
<keyword evidence="2" id="KW-1185">Reference proteome</keyword>
<reference evidence="2" key="1">
    <citation type="journal article" date="2023" name="Nat. Plants">
        <title>Single-cell RNA sequencing provides a high-resolution roadmap for understanding the multicellular compartmentation of specialized metabolism.</title>
        <authorList>
            <person name="Sun S."/>
            <person name="Shen X."/>
            <person name="Li Y."/>
            <person name="Li Y."/>
            <person name="Wang S."/>
            <person name="Li R."/>
            <person name="Zhang H."/>
            <person name="Shen G."/>
            <person name="Guo B."/>
            <person name="Wei J."/>
            <person name="Xu J."/>
            <person name="St-Pierre B."/>
            <person name="Chen S."/>
            <person name="Sun C."/>
        </authorList>
    </citation>
    <scope>NUCLEOTIDE SEQUENCE [LARGE SCALE GENOMIC DNA]</scope>
</reference>
<gene>
    <name evidence="1" type="ORF">M9H77_36206</name>
</gene>
<proteinExistence type="predicted"/>
<sequence length="110" mass="12519">MERTNKTSVTSRREKVPLEGLENVKLLATLDILNPRPQEGLNKILSSKFKQPLVNTLPKIGVNFPTWAKGLSTIYQGEFSISNLFNTLGYCPIKYWTSKFNPHKVLDIKI</sequence>
<evidence type="ECO:0000313" key="1">
    <source>
        <dbReference type="EMBL" id="KAI5650201.1"/>
    </source>
</evidence>